<keyword evidence="2" id="KW-0479">Metal-binding</keyword>
<feature type="domain" description="DDE Tnp4" evidence="3">
    <location>
        <begin position="140"/>
        <end position="297"/>
    </location>
</feature>
<dbReference type="InterPro" id="IPR027806">
    <property type="entry name" value="HARBI1_dom"/>
</dbReference>
<dbReference type="EMBL" id="CP027306">
    <property type="protein sequence ID" value="AXE83289.1"/>
    <property type="molecule type" value="Genomic_DNA"/>
</dbReference>
<gene>
    <name evidence="5" type="ORF">C5746_39795</name>
</gene>
<accession>A0A2Z5JSL3</accession>
<evidence type="ECO:0000313" key="5">
    <source>
        <dbReference type="EMBL" id="AXE83289.1"/>
    </source>
</evidence>
<dbReference type="Pfam" id="PF13613">
    <property type="entry name" value="HTH_Tnp_4"/>
    <property type="match status" value="1"/>
</dbReference>
<name>A0A2Z5JSL3_STRAR</name>
<dbReference type="Pfam" id="PF13359">
    <property type="entry name" value="DDE_Tnp_4"/>
    <property type="match status" value="1"/>
</dbReference>
<sequence length="307" mass="34240">MTSGWARTAMSHRICTGIPRRRLGKLIAELAEPWIAAQESQLCERRGRDRLRAAGAGPSHDLVFTDRVIVTLVVLRFQLPHAALALFYGVDRSTVTRAVHEVRPLLAARGFAVPGSPGLRLRTLSDVFAYAASQGVELRVDGTEVRVRRPRANKPGRRAFVSGKMKQNTKKATVISDEKGRTLWTGAFRPGRMHDQTALKTEGICGLLEQFPQVKAKADAGYRGLAKQFPDQVEAPPLKPKKDAPPEEVAAWEAACKKQSSERIPVEHANAEHKQWRPHQRWIGRREYYDQTHLAIAGLVSDRTALR</sequence>
<evidence type="ECO:0000256" key="1">
    <source>
        <dbReference type="ARBA" id="ARBA00001968"/>
    </source>
</evidence>
<evidence type="ECO:0000259" key="3">
    <source>
        <dbReference type="Pfam" id="PF13359"/>
    </source>
</evidence>
<organism evidence="5 6">
    <name type="scientific">Streptomyces atratus</name>
    <dbReference type="NCBI Taxonomy" id="1893"/>
    <lineage>
        <taxon>Bacteria</taxon>
        <taxon>Bacillati</taxon>
        <taxon>Actinomycetota</taxon>
        <taxon>Actinomycetes</taxon>
        <taxon>Kitasatosporales</taxon>
        <taxon>Streptomycetaceae</taxon>
        <taxon>Streptomyces</taxon>
    </lineage>
</organism>
<dbReference type="Proteomes" id="UP000252698">
    <property type="component" value="Chromosome"/>
</dbReference>
<dbReference type="GO" id="GO:0046872">
    <property type="term" value="F:metal ion binding"/>
    <property type="evidence" value="ECO:0007669"/>
    <property type="project" value="UniProtKB-KW"/>
</dbReference>
<feature type="domain" description="Transposase Helix-turn-helix" evidence="4">
    <location>
        <begin position="62"/>
        <end position="110"/>
    </location>
</feature>
<evidence type="ECO:0000256" key="2">
    <source>
        <dbReference type="ARBA" id="ARBA00022723"/>
    </source>
</evidence>
<dbReference type="AlphaFoldDB" id="A0A2Z5JSL3"/>
<dbReference type="KEGG" id="sata:C5746_39795"/>
<comment type="cofactor">
    <cofactor evidence="1">
        <name>a divalent metal cation</name>
        <dbReference type="ChEBI" id="CHEBI:60240"/>
    </cofactor>
</comment>
<evidence type="ECO:0000259" key="4">
    <source>
        <dbReference type="Pfam" id="PF13613"/>
    </source>
</evidence>
<evidence type="ECO:0000313" key="6">
    <source>
        <dbReference type="Proteomes" id="UP000252698"/>
    </source>
</evidence>
<protein>
    <submittedName>
        <fullName evidence="5">IS5/IS1182 family transposase</fullName>
    </submittedName>
</protein>
<dbReference type="InterPro" id="IPR027805">
    <property type="entry name" value="Transposase_HTH_dom"/>
</dbReference>
<reference evidence="5 6" key="1">
    <citation type="journal article" date="2018" name="Front. Microbiol.">
        <title>Genome Sequencing of Streptomyces atratus SCSIOZH16 and Activation Production of Nocardamine via Metabolic Engineering.</title>
        <authorList>
            <person name="Li Y."/>
            <person name="Zhang C."/>
            <person name="Liu C."/>
            <person name="Ju J."/>
            <person name="Ma J."/>
        </authorList>
    </citation>
    <scope>NUCLEOTIDE SEQUENCE [LARGE SCALE GENOMIC DNA]</scope>
    <source>
        <strain evidence="5 6">SCSIO_ZH16</strain>
    </source>
</reference>
<proteinExistence type="predicted"/>